<accession>A0A8H7E8Y5</accession>
<organism evidence="2 3">
    <name type="scientific">Alternaria burnsii</name>
    <dbReference type="NCBI Taxonomy" id="1187904"/>
    <lineage>
        <taxon>Eukaryota</taxon>
        <taxon>Fungi</taxon>
        <taxon>Dikarya</taxon>
        <taxon>Ascomycota</taxon>
        <taxon>Pezizomycotina</taxon>
        <taxon>Dothideomycetes</taxon>
        <taxon>Pleosporomycetidae</taxon>
        <taxon>Pleosporales</taxon>
        <taxon>Pleosporineae</taxon>
        <taxon>Pleosporaceae</taxon>
        <taxon>Alternaria</taxon>
        <taxon>Alternaria sect. Alternaria</taxon>
    </lineage>
</organism>
<proteinExistence type="inferred from homology"/>
<evidence type="ECO:0000256" key="1">
    <source>
        <dbReference type="ARBA" id="ARBA00008383"/>
    </source>
</evidence>
<dbReference type="InterPro" id="IPR003673">
    <property type="entry name" value="CoA-Trfase_fam_III"/>
</dbReference>
<reference evidence="2" key="1">
    <citation type="submission" date="2020-01" db="EMBL/GenBank/DDBJ databases">
        <authorList>
            <person name="Feng Z.H.Z."/>
        </authorList>
    </citation>
    <scope>NUCLEOTIDE SEQUENCE</scope>
    <source>
        <strain evidence="2">CBS107.38</strain>
    </source>
</reference>
<reference evidence="2" key="2">
    <citation type="submission" date="2020-08" db="EMBL/GenBank/DDBJ databases">
        <title>Draft Genome Sequence of Cumin Blight Pathogen Alternaria burnsii.</title>
        <authorList>
            <person name="Feng Z."/>
        </authorList>
    </citation>
    <scope>NUCLEOTIDE SEQUENCE</scope>
    <source>
        <strain evidence="2">CBS107.38</strain>
    </source>
</reference>
<keyword evidence="3" id="KW-1185">Reference proteome</keyword>
<dbReference type="RefSeq" id="XP_038781330.1">
    <property type="nucleotide sequence ID" value="XM_038935959.1"/>
</dbReference>
<dbReference type="PANTHER" id="PTHR48229">
    <property type="entry name" value="CAIB/BAIF FAMILY ENZYME (AFU_ORTHOLOGUE AFUA_1G05360)-RELATED"/>
    <property type="match status" value="1"/>
</dbReference>
<evidence type="ECO:0000313" key="3">
    <source>
        <dbReference type="Proteomes" id="UP000596902"/>
    </source>
</evidence>
<dbReference type="EMBL" id="JAAABM010000026">
    <property type="protein sequence ID" value="KAF7670948.1"/>
    <property type="molecule type" value="Genomic_DNA"/>
</dbReference>
<dbReference type="InterPro" id="IPR052985">
    <property type="entry name" value="CoA-trans_III_biosynth/detox"/>
</dbReference>
<dbReference type="InterPro" id="IPR023606">
    <property type="entry name" value="CoA-Trfase_III_dom_1_sf"/>
</dbReference>
<dbReference type="Gene3D" id="3.40.50.10540">
    <property type="entry name" value="Crotonobetainyl-coa:carnitine coa-transferase, domain 1"/>
    <property type="match status" value="1"/>
</dbReference>
<name>A0A8H7E8Y5_9PLEO</name>
<comment type="caution">
    <text evidence="2">The sequence shown here is derived from an EMBL/GenBank/DDBJ whole genome shotgun (WGS) entry which is preliminary data.</text>
</comment>
<dbReference type="CDD" id="cd12148">
    <property type="entry name" value="fungal_TF_MHR"/>
    <property type="match status" value="1"/>
</dbReference>
<dbReference type="AlphaFoldDB" id="A0A8H7E8Y5"/>
<evidence type="ECO:0000313" key="2">
    <source>
        <dbReference type="EMBL" id="KAF7670948.1"/>
    </source>
</evidence>
<dbReference type="PANTHER" id="PTHR48229:SF1">
    <property type="entry name" value="ALPHA METHYLACYL-COA RACEMASE-RELATED"/>
    <property type="match status" value="1"/>
</dbReference>
<protein>
    <submittedName>
        <fullName evidence="2">Alpha methylacyl-racemase protein</fullName>
    </submittedName>
</protein>
<dbReference type="GO" id="GO:0003824">
    <property type="term" value="F:catalytic activity"/>
    <property type="evidence" value="ECO:0007669"/>
    <property type="project" value="InterPro"/>
</dbReference>
<gene>
    <name evidence="2" type="ORF">GT037_010912</name>
</gene>
<dbReference type="Proteomes" id="UP000596902">
    <property type="component" value="Unassembled WGS sequence"/>
</dbReference>
<comment type="similarity">
    <text evidence="1">Belongs to the CoA-transferase III family.</text>
</comment>
<sequence>MTEDMAVSTGGWTSPVELRVYFKERLVPTAPVLDPNAYTNHERIVSDQPHLAACIVYVSSAYIAGYSGLRIAMQKGLNDFSRAMLEIQPATSAQQLTDMQVLIILYNFARPEAACSLPRQEVTSVFNLWSIKAICESYAFRIELFKTANDVLMRSQSGQLLQRSDQCVQFYLVWLWLFSNSHHVAMITGTPPTISPDATIRASPMLLQDLKSEVTVQALVADAELCLIWYTLGNIDPGIKEWWCEFGFRGSQTSGDKRLTVDDIDSALEACQHRLWINPFQTLGSVMAFYPEFFFRYTRFCLYRFLIPQAETMMDRATYAEAVNRCIYAAVNLLNLPDEVGPYGRDQLRYIPGFVCVLLSQCASFSLKTLGALPDIIMNTHIVVETIRRLAEFMLNLEQKRSVRSATIEAGRSILRQVEAQYESGTGASTTATQTIDEMKLQDKSQMLDHMPETLYSAAASHRVCQKRADHRPTRSQAGGDAGIYVYDQHVYTDFDCLIAKGSLETVGNEARNLFLDVNRTASYRYVFGPGTFVDNEFIGVPEDSRRLLRYLASVTPGFTTEESTLNDVVFSGDDLTIIPGPIKAQVLVSILLLVDLRTTYLTYSTKTSVLHAMIGILAKEISTLKGIETGKIYIDTDKCGLYPATVALATIDGKGLAEIKNNGTLTKVGVDVDKGCVSKNDMYTRSWAIYPTKDSHVWYQIMSNLNAPDFFKAYGIDGEAPVKNRTEAYELISSTISKYSAAELDIKNMELGFCGQTCFTPQHWRKTMMGKALAKHPLIDSAQVKGTSTLPPVPFPQSSDSRPLAGIKVVELARVIAGPAMGTALAALGADIIKVQSPNLPDLQPLSITLTAGKRTYALNLQDEKDRQALVDLMADADVIIQAFRLRSLERKGFGLYDLVEIAKQRNKGIVYIDLNAYGPDGYYAERPGFQQIADAASGCSYVCGKAYGFDEGVSVLPSLPIADMLAGAVGVVDVLLALRDRATKGGSYHATSVLTAVDAIQLTEPFGLYSPETVKAIQDKFDFKPMTPDLHVEDLLYILGEAWAKHTDLMRRDGYMVTFDKTDFGGKHTILSPVVRFDNPDVNPYWTHGPVGYCMSNHETWA</sequence>
<dbReference type="Pfam" id="PF02515">
    <property type="entry name" value="CoA_transf_3"/>
    <property type="match status" value="1"/>
</dbReference>
<dbReference type="GeneID" id="62209137"/>
<dbReference type="SUPFAM" id="SSF89796">
    <property type="entry name" value="CoA-transferase family III (CaiB/BaiF)"/>
    <property type="match status" value="2"/>
</dbReference>